<feature type="signal peptide" evidence="1">
    <location>
        <begin position="1"/>
        <end position="28"/>
    </location>
</feature>
<name>A0ABS5KXP2_9ACTN</name>
<comment type="caution">
    <text evidence="2">The sequence shown here is derived from an EMBL/GenBank/DDBJ whole genome shotgun (WGS) entry which is preliminary data.</text>
</comment>
<gene>
    <name evidence="2" type="ORF">KGQ19_28445</name>
</gene>
<reference evidence="2 3" key="1">
    <citation type="submission" date="2020-02" db="EMBL/GenBank/DDBJ databases">
        <title>Acidophilic actinobacteria isolated from forest soil.</title>
        <authorList>
            <person name="Golinska P."/>
        </authorList>
    </citation>
    <scope>NUCLEOTIDE SEQUENCE [LARGE SCALE GENOMIC DNA]</scope>
    <source>
        <strain evidence="2 3">NL8</strain>
    </source>
</reference>
<dbReference type="RefSeq" id="WP_212014383.1">
    <property type="nucleotide sequence ID" value="NZ_JAAFYZ010000116.1"/>
</dbReference>
<accession>A0ABS5KXP2</accession>
<keyword evidence="1" id="KW-0732">Signal</keyword>
<dbReference type="PROSITE" id="PS51257">
    <property type="entry name" value="PROKAR_LIPOPROTEIN"/>
    <property type="match status" value="1"/>
</dbReference>
<evidence type="ECO:0000313" key="3">
    <source>
        <dbReference type="Proteomes" id="UP000730482"/>
    </source>
</evidence>
<evidence type="ECO:0000256" key="1">
    <source>
        <dbReference type="SAM" id="SignalP"/>
    </source>
</evidence>
<feature type="chain" id="PRO_5045128707" description="Lipoprotein" evidence="1">
    <location>
        <begin position="29"/>
        <end position="186"/>
    </location>
</feature>
<dbReference type="Proteomes" id="UP000730482">
    <property type="component" value="Unassembled WGS sequence"/>
</dbReference>
<protein>
    <recommendedName>
        <fullName evidence="4">Lipoprotein</fullName>
    </recommendedName>
</protein>
<sequence>MTKKLLASTTAAVTLAGLTILGCSAASATAKPASAPASAAHLTAYSPDDGPTQQVIVTGAVADYGQAVSVNPDGSVNPEHNSQLELKLTHGTFRLDIASIDKAFVAAMAGRFPTDPATCSGNLTVTQQVPVVTGSGTGSYKGADGSFTLTIALDEVDKPTAGQPCNGTQAFLSQAIVITGPGTLKF</sequence>
<proteinExistence type="predicted"/>
<evidence type="ECO:0000313" key="2">
    <source>
        <dbReference type="EMBL" id="MBS2550809.1"/>
    </source>
</evidence>
<keyword evidence="3" id="KW-1185">Reference proteome</keyword>
<dbReference type="EMBL" id="JAAFYZ010000116">
    <property type="protein sequence ID" value="MBS2550809.1"/>
    <property type="molecule type" value="Genomic_DNA"/>
</dbReference>
<organism evidence="2 3">
    <name type="scientific">Catenulispora pinistramenti</name>
    <dbReference type="NCBI Taxonomy" id="2705254"/>
    <lineage>
        <taxon>Bacteria</taxon>
        <taxon>Bacillati</taxon>
        <taxon>Actinomycetota</taxon>
        <taxon>Actinomycetes</taxon>
        <taxon>Catenulisporales</taxon>
        <taxon>Catenulisporaceae</taxon>
        <taxon>Catenulispora</taxon>
    </lineage>
</organism>
<evidence type="ECO:0008006" key="4">
    <source>
        <dbReference type="Google" id="ProtNLM"/>
    </source>
</evidence>